<protein>
    <submittedName>
        <fullName evidence="2">Ig domain-containing protein</fullName>
    </submittedName>
</protein>
<keyword evidence="3" id="KW-1185">Reference proteome</keyword>
<dbReference type="Pfam" id="PF05345">
    <property type="entry name" value="He_PIG"/>
    <property type="match status" value="1"/>
</dbReference>
<evidence type="ECO:0000256" key="1">
    <source>
        <dbReference type="SAM" id="SignalP"/>
    </source>
</evidence>
<feature type="chain" id="PRO_5045054476" evidence="1">
    <location>
        <begin position="22"/>
        <end position="146"/>
    </location>
</feature>
<gene>
    <name evidence="2" type="ORF">QHT84_04390</name>
</gene>
<evidence type="ECO:0000313" key="3">
    <source>
        <dbReference type="Proteomes" id="UP001230035"/>
    </source>
</evidence>
<name>A0ABT6XNI2_9FLAO</name>
<comment type="caution">
    <text evidence="2">The sequence shown here is derived from an EMBL/GenBank/DDBJ whole genome shotgun (WGS) entry which is preliminary data.</text>
</comment>
<reference evidence="2 3" key="1">
    <citation type="submission" date="2023-05" db="EMBL/GenBank/DDBJ databases">
        <title>Flavobacterium sedimenti sp. nov., isolated from the sediment.</title>
        <authorList>
            <person name="Wu N."/>
        </authorList>
    </citation>
    <scope>NUCLEOTIDE SEQUENCE [LARGE SCALE GENOMIC DNA]</scope>
    <source>
        <strain evidence="2 3">YZ-48</strain>
    </source>
</reference>
<feature type="signal peptide" evidence="1">
    <location>
        <begin position="1"/>
        <end position="21"/>
    </location>
</feature>
<dbReference type="InterPro" id="IPR013783">
    <property type="entry name" value="Ig-like_fold"/>
</dbReference>
<dbReference type="PROSITE" id="PS51257">
    <property type="entry name" value="PROKAR_LIPOPROTEIN"/>
    <property type="match status" value="1"/>
</dbReference>
<keyword evidence="1" id="KW-0732">Signal</keyword>
<evidence type="ECO:0000313" key="2">
    <source>
        <dbReference type="EMBL" id="MDI9256649.1"/>
    </source>
</evidence>
<accession>A0ABT6XNI2</accession>
<dbReference type="Proteomes" id="UP001230035">
    <property type="component" value="Unassembled WGS sequence"/>
</dbReference>
<organism evidence="2 3">
    <name type="scientific">Flavobacterium sedimenticola</name>
    <dbReference type="NCBI Taxonomy" id="3043286"/>
    <lineage>
        <taxon>Bacteria</taxon>
        <taxon>Pseudomonadati</taxon>
        <taxon>Bacteroidota</taxon>
        <taxon>Flavobacteriia</taxon>
        <taxon>Flavobacteriales</taxon>
        <taxon>Flavobacteriaceae</taxon>
        <taxon>Flavobacterium</taxon>
    </lineage>
</organism>
<dbReference type="Gene3D" id="2.60.40.10">
    <property type="entry name" value="Immunoglobulins"/>
    <property type="match status" value="1"/>
</dbReference>
<dbReference type="EMBL" id="JASGBP010000002">
    <property type="protein sequence ID" value="MDI9256649.1"/>
    <property type="molecule type" value="Genomic_DNA"/>
</dbReference>
<proteinExistence type="predicted"/>
<dbReference type="RefSeq" id="WP_283238340.1">
    <property type="nucleotide sequence ID" value="NZ_JASGBP010000002.1"/>
</dbReference>
<sequence>MKRSLKIVAFLCLILSFTVMACGELVDCIISAKPTLPPKTLRIGQVGVAYSETIQASVKNAPNDDSYIYYLSIDNGLPPGIGYYQQGRKIIFTGTPTAAGTHTFKVHLTIDYPDTWEDDDDDPFSDSNNICLGNDTTSRNYTIVIE</sequence>